<keyword evidence="3" id="KW-1185">Reference proteome</keyword>
<reference evidence="2 3" key="1">
    <citation type="submission" date="2019-05" db="EMBL/GenBank/DDBJ databases">
        <authorList>
            <person name="Zhang J.-Y."/>
            <person name="Feg X."/>
            <person name="Du Z.-J."/>
        </authorList>
    </citation>
    <scope>NUCLEOTIDE SEQUENCE [LARGE SCALE GENOMIC DNA]</scope>
    <source>
        <strain evidence="2 3">RZ26</strain>
    </source>
</reference>
<dbReference type="PANTHER" id="PTHR36974:SF1">
    <property type="entry name" value="DOXX FAMILY MEMBRANE PROTEIN"/>
    <property type="match status" value="1"/>
</dbReference>
<name>A0A5S3PNS4_9FLAO</name>
<gene>
    <name evidence="2" type="ORF">FEE95_15320</name>
</gene>
<sequence>MNYPWHLYLMVVIYVIAGIMHFVRPKMYMRILPGYLPGHKALVAISGIAEIVIGIALCFPATKNFAIYAIMVMLTFFLPAHFHMLFNKKASMGIAKWVLIARIPLQFALMFWAYWYLRY</sequence>
<dbReference type="AlphaFoldDB" id="A0A5S3PNS4"/>
<feature type="transmembrane region" description="Helical" evidence="1">
    <location>
        <begin position="35"/>
        <end position="59"/>
    </location>
</feature>
<evidence type="ECO:0000256" key="1">
    <source>
        <dbReference type="SAM" id="Phobius"/>
    </source>
</evidence>
<comment type="caution">
    <text evidence="2">The sequence shown here is derived from an EMBL/GenBank/DDBJ whole genome shotgun (WGS) entry which is preliminary data.</text>
</comment>
<keyword evidence="1" id="KW-1133">Transmembrane helix</keyword>
<dbReference type="EMBL" id="VATY01000003">
    <property type="protein sequence ID" value="TMM56011.1"/>
    <property type="molecule type" value="Genomic_DNA"/>
</dbReference>
<keyword evidence="1" id="KW-0812">Transmembrane</keyword>
<evidence type="ECO:0000313" key="3">
    <source>
        <dbReference type="Proteomes" id="UP000310314"/>
    </source>
</evidence>
<evidence type="ECO:0008006" key="4">
    <source>
        <dbReference type="Google" id="ProtNLM"/>
    </source>
</evidence>
<protein>
    <recommendedName>
        <fullName evidence="4">DoxX family protein</fullName>
    </recommendedName>
</protein>
<proteinExistence type="predicted"/>
<dbReference type="Proteomes" id="UP000310314">
    <property type="component" value="Unassembled WGS sequence"/>
</dbReference>
<feature type="transmembrane region" description="Helical" evidence="1">
    <location>
        <begin position="65"/>
        <end position="85"/>
    </location>
</feature>
<feature type="transmembrane region" description="Helical" evidence="1">
    <location>
        <begin position="97"/>
        <end position="117"/>
    </location>
</feature>
<organism evidence="2 3">
    <name type="scientific">Maribacter algarum</name>
    <name type="common">ex Zhang et al. 2020</name>
    <dbReference type="NCBI Taxonomy" id="2578118"/>
    <lineage>
        <taxon>Bacteria</taxon>
        <taxon>Pseudomonadati</taxon>
        <taxon>Bacteroidota</taxon>
        <taxon>Flavobacteriia</taxon>
        <taxon>Flavobacteriales</taxon>
        <taxon>Flavobacteriaceae</taxon>
        <taxon>Maribacter</taxon>
    </lineage>
</organism>
<dbReference type="PANTHER" id="PTHR36974">
    <property type="entry name" value="MEMBRANE PROTEIN-RELATED"/>
    <property type="match status" value="1"/>
</dbReference>
<feature type="transmembrane region" description="Helical" evidence="1">
    <location>
        <begin position="6"/>
        <end position="23"/>
    </location>
</feature>
<accession>A0A5S3PNS4</accession>
<evidence type="ECO:0000313" key="2">
    <source>
        <dbReference type="EMBL" id="TMM56011.1"/>
    </source>
</evidence>
<dbReference type="OrthoDB" id="327939at2"/>
<keyword evidence="1" id="KW-0472">Membrane</keyword>